<evidence type="ECO:0008006" key="3">
    <source>
        <dbReference type="Google" id="ProtNLM"/>
    </source>
</evidence>
<dbReference type="Proteomes" id="UP000031561">
    <property type="component" value="Unassembled WGS sequence"/>
</dbReference>
<evidence type="ECO:0000313" key="2">
    <source>
        <dbReference type="Proteomes" id="UP000031561"/>
    </source>
</evidence>
<dbReference type="InterPro" id="IPR029044">
    <property type="entry name" value="Nucleotide-diphossugar_trans"/>
</dbReference>
<gene>
    <name evidence="1" type="ORF">QQ91_0009255</name>
</gene>
<sequence length="354" mass="39859">MVGTATEAKHTQKLHQCVYALTSSGNDIFADMTQVSMLSLRLSNPNMKIILSCDSASKAALDRCKNPVLEVCDTVIDISTPESPASFRNRYIKTSLRQHLSGPFLYLDADTIIRGDLSEVFQTTASFAAAPNHSGSGDPAEMPGNEKEKFISLGWQLPDKHYVNGGVLFFAERPEVYDFCNLWHQKWLACSEKTGKHYDQPSLNSAIHDSRINFTWLKHRFNAQVHARPHTAWGAAIWHIYLSEPHASPETEFGEALIKLRQEQSITAAEVANLCQQSHPWTVKNPIDVLAVQSLKHQSTVLNGDRWERLWLANQYGKGVRQLLNQYGRAVRKLLPLRAWARQAKHLLKSSFTA</sequence>
<reference evidence="1 2" key="1">
    <citation type="journal article" date="2015" name="Genome Announc.">
        <title>Draft Genome Sequence of Filamentous Marine Cyanobacterium Lyngbya confervoides Strain BDU141951.</title>
        <authorList>
            <person name="Chandrababunaidu M.M."/>
            <person name="Sen D."/>
            <person name="Tripathy S."/>
        </authorList>
    </citation>
    <scope>NUCLEOTIDE SEQUENCE [LARGE SCALE GENOMIC DNA]</scope>
    <source>
        <strain evidence="1 2">BDU141951</strain>
    </source>
</reference>
<evidence type="ECO:0000313" key="1">
    <source>
        <dbReference type="EMBL" id="MCM1983008.1"/>
    </source>
</evidence>
<dbReference type="AlphaFoldDB" id="A0ABD4T3I5"/>
<comment type="caution">
    <text evidence="1">The sequence shown here is derived from an EMBL/GenBank/DDBJ whole genome shotgun (WGS) entry which is preliminary data.</text>
</comment>
<accession>A0ABD4T3I5</accession>
<protein>
    <recommendedName>
        <fullName evidence="3">Glycosyl transferase</fullName>
    </recommendedName>
</protein>
<name>A0ABD4T3I5_9CYAN</name>
<dbReference type="Gene3D" id="3.90.550.10">
    <property type="entry name" value="Spore Coat Polysaccharide Biosynthesis Protein SpsA, Chain A"/>
    <property type="match status" value="1"/>
</dbReference>
<proteinExistence type="predicted"/>
<dbReference type="SUPFAM" id="SSF53448">
    <property type="entry name" value="Nucleotide-diphospho-sugar transferases"/>
    <property type="match status" value="1"/>
</dbReference>
<dbReference type="RefSeq" id="WP_166281779.1">
    <property type="nucleotide sequence ID" value="NZ_JTHE03000051.1"/>
</dbReference>
<keyword evidence="2" id="KW-1185">Reference proteome</keyword>
<dbReference type="EMBL" id="JTHE03000051">
    <property type="protein sequence ID" value="MCM1983008.1"/>
    <property type="molecule type" value="Genomic_DNA"/>
</dbReference>
<organism evidence="1 2">
    <name type="scientific">Lyngbya confervoides BDU141951</name>
    <dbReference type="NCBI Taxonomy" id="1574623"/>
    <lineage>
        <taxon>Bacteria</taxon>
        <taxon>Bacillati</taxon>
        <taxon>Cyanobacteriota</taxon>
        <taxon>Cyanophyceae</taxon>
        <taxon>Oscillatoriophycideae</taxon>
        <taxon>Oscillatoriales</taxon>
        <taxon>Microcoleaceae</taxon>
        <taxon>Lyngbya</taxon>
    </lineage>
</organism>